<evidence type="ECO:0000313" key="2">
    <source>
        <dbReference type="EMBL" id="EDR05885.1"/>
    </source>
</evidence>
<sequence length="55" mass="6004">MKMPAQTESSAEAHRRGPSATWQTNRGYSTHRAASALCDEATTVSRPTMATETTY</sequence>
<keyword evidence="3" id="KW-1185">Reference proteome</keyword>
<dbReference type="AlphaFoldDB" id="B0DHS6"/>
<organism evidence="3">
    <name type="scientific">Laccaria bicolor (strain S238N-H82 / ATCC MYA-4686)</name>
    <name type="common">Bicoloured deceiver</name>
    <name type="synonym">Laccaria laccata var. bicolor</name>
    <dbReference type="NCBI Taxonomy" id="486041"/>
    <lineage>
        <taxon>Eukaryota</taxon>
        <taxon>Fungi</taxon>
        <taxon>Dikarya</taxon>
        <taxon>Basidiomycota</taxon>
        <taxon>Agaricomycotina</taxon>
        <taxon>Agaricomycetes</taxon>
        <taxon>Agaricomycetidae</taxon>
        <taxon>Agaricales</taxon>
        <taxon>Agaricineae</taxon>
        <taxon>Hydnangiaceae</taxon>
        <taxon>Laccaria</taxon>
    </lineage>
</organism>
<feature type="region of interest" description="Disordered" evidence="1">
    <location>
        <begin position="1"/>
        <end position="28"/>
    </location>
</feature>
<accession>B0DHS6</accession>
<gene>
    <name evidence="2" type="ORF">LACBIDRAFT_302499</name>
</gene>
<name>B0DHS6_LACBS</name>
<proteinExistence type="predicted"/>
<feature type="region of interest" description="Disordered" evidence="1">
    <location>
        <begin position="36"/>
        <end position="55"/>
    </location>
</feature>
<reference evidence="2 3" key="1">
    <citation type="journal article" date="2008" name="Nature">
        <title>The genome of Laccaria bicolor provides insights into mycorrhizal symbiosis.</title>
        <authorList>
            <person name="Martin F."/>
            <person name="Aerts A."/>
            <person name="Ahren D."/>
            <person name="Brun A."/>
            <person name="Danchin E.G.J."/>
            <person name="Duchaussoy F."/>
            <person name="Gibon J."/>
            <person name="Kohler A."/>
            <person name="Lindquist E."/>
            <person name="Pereda V."/>
            <person name="Salamov A."/>
            <person name="Shapiro H.J."/>
            <person name="Wuyts J."/>
            <person name="Blaudez D."/>
            <person name="Buee M."/>
            <person name="Brokstein P."/>
            <person name="Canbaeck B."/>
            <person name="Cohen D."/>
            <person name="Courty P.E."/>
            <person name="Coutinho P.M."/>
            <person name="Delaruelle C."/>
            <person name="Detter J.C."/>
            <person name="Deveau A."/>
            <person name="DiFazio S."/>
            <person name="Duplessis S."/>
            <person name="Fraissinet-Tachet L."/>
            <person name="Lucic E."/>
            <person name="Frey-Klett P."/>
            <person name="Fourrey C."/>
            <person name="Feussner I."/>
            <person name="Gay G."/>
            <person name="Grimwood J."/>
            <person name="Hoegger P.J."/>
            <person name="Jain P."/>
            <person name="Kilaru S."/>
            <person name="Labbe J."/>
            <person name="Lin Y.C."/>
            <person name="Legue V."/>
            <person name="Le Tacon F."/>
            <person name="Marmeisse R."/>
            <person name="Melayah D."/>
            <person name="Montanini B."/>
            <person name="Muratet M."/>
            <person name="Nehls U."/>
            <person name="Niculita-Hirzel H."/>
            <person name="Oudot-Le Secq M.P."/>
            <person name="Peter M."/>
            <person name="Quesneville H."/>
            <person name="Rajashekar B."/>
            <person name="Reich M."/>
            <person name="Rouhier N."/>
            <person name="Schmutz J."/>
            <person name="Yin T."/>
            <person name="Chalot M."/>
            <person name="Henrissat B."/>
            <person name="Kuees U."/>
            <person name="Lucas S."/>
            <person name="Van de Peer Y."/>
            <person name="Podila G.K."/>
            <person name="Polle A."/>
            <person name="Pukkila P.J."/>
            <person name="Richardson P.M."/>
            <person name="Rouze P."/>
            <person name="Sanders I.R."/>
            <person name="Stajich J.E."/>
            <person name="Tunlid A."/>
            <person name="Tuskan G."/>
            <person name="Grigoriev I.V."/>
        </authorList>
    </citation>
    <scope>NUCLEOTIDE SEQUENCE [LARGE SCALE GENOMIC DNA]</scope>
    <source>
        <strain evidence="3">S238N-H82 / ATCC MYA-4686</strain>
    </source>
</reference>
<feature type="compositionally biased region" description="Polar residues" evidence="1">
    <location>
        <begin position="42"/>
        <end position="55"/>
    </location>
</feature>
<evidence type="ECO:0000256" key="1">
    <source>
        <dbReference type="SAM" id="MobiDB-lite"/>
    </source>
</evidence>
<feature type="compositionally biased region" description="Polar residues" evidence="1">
    <location>
        <begin position="1"/>
        <end position="10"/>
    </location>
</feature>
<dbReference type="GeneID" id="6079185"/>
<protein>
    <submittedName>
        <fullName evidence="2">Predicted protein</fullName>
    </submittedName>
</protein>
<dbReference type="EMBL" id="DS547111">
    <property type="protein sequence ID" value="EDR05885.1"/>
    <property type="molecule type" value="Genomic_DNA"/>
</dbReference>
<dbReference type="InParanoid" id="B0DHS6"/>
<dbReference type="KEGG" id="lbc:LACBIDRAFT_302499"/>
<dbReference type="RefSeq" id="XP_001883561.1">
    <property type="nucleotide sequence ID" value="XM_001883526.1"/>
</dbReference>
<dbReference type="Proteomes" id="UP000001194">
    <property type="component" value="Unassembled WGS sequence"/>
</dbReference>
<evidence type="ECO:0000313" key="3">
    <source>
        <dbReference type="Proteomes" id="UP000001194"/>
    </source>
</evidence>
<dbReference type="HOGENOM" id="CLU_174189_0_0_1"/>